<evidence type="ECO:0000313" key="9">
    <source>
        <dbReference type="EMBL" id="KAI6651726.1"/>
    </source>
</evidence>
<dbReference type="Gene3D" id="3.50.30.30">
    <property type="match status" value="1"/>
</dbReference>
<keyword evidence="5 7" id="KW-1133">Transmembrane helix</keyword>
<dbReference type="Pfam" id="PF04258">
    <property type="entry name" value="Peptidase_A22B"/>
    <property type="match status" value="1"/>
</dbReference>
<feature type="transmembrane region" description="Helical" evidence="7">
    <location>
        <begin position="470"/>
        <end position="493"/>
    </location>
</feature>
<reference evidence="9 10" key="1">
    <citation type="journal article" date="2023" name="BMC Biol.">
        <title>The compact genome of the sponge Oopsacas minuta (Hexactinellida) is lacking key metazoan core genes.</title>
        <authorList>
            <person name="Santini S."/>
            <person name="Schenkelaars Q."/>
            <person name="Jourda C."/>
            <person name="Duchesne M."/>
            <person name="Belahbib H."/>
            <person name="Rocher C."/>
            <person name="Selva M."/>
            <person name="Riesgo A."/>
            <person name="Vervoort M."/>
            <person name="Leys S.P."/>
            <person name="Kodjabachian L."/>
            <person name="Le Bivic A."/>
            <person name="Borchiellini C."/>
            <person name="Claverie J.M."/>
            <person name="Renard E."/>
        </authorList>
    </citation>
    <scope>NUCLEOTIDE SEQUENCE [LARGE SCALE GENOMIC DNA]</scope>
    <source>
        <strain evidence="9">SPO-2</strain>
    </source>
</reference>
<evidence type="ECO:0000256" key="5">
    <source>
        <dbReference type="ARBA" id="ARBA00022989"/>
    </source>
</evidence>
<accession>A0AAV7JS54</accession>
<feature type="transmembrane region" description="Helical" evidence="7">
    <location>
        <begin position="437"/>
        <end position="458"/>
    </location>
</feature>
<evidence type="ECO:0000256" key="4">
    <source>
        <dbReference type="ARBA" id="ARBA00022801"/>
    </source>
</evidence>
<keyword evidence="3 7" id="KW-0812">Transmembrane</keyword>
<dbReference type="GO" id="GO:0098553">
    <property type="term" value="C:lumenal side of endoplasmic reticulum membrane"/>
    <property type="evidence" value="ECO:0007669"/>
    <property type="project" value="TreeGrafter"/>
</dbReference>
<protein>
    <submittedName>
        <fullName evidence="9">Signal peptide peptidase-like 2B</fullName>
    </submittedName>
</protein>
<evidence type="ECO:0000313" key="10">
    <source>
        <dbReference type="Proteomes" id="UP001165289"/>
    </source>
</evidence>
<keyword evidence="4" id="KW-0378">Hydrolase</keyword>
<dbReference type="GO" id="GO:0098554">
    <property type="term" value="C:cytoplasmic side of endoplasmic reticulum membrane"/>
    <property type="evidence" value="ECO:0007669"/>
    <property type="project" value="TreeGrafter"/>
</dbReference>
<keyword evidence="6 7" id="KW-0472">Membrane</keyword>
<dbReference type="SMART" id="SM00730">
    <property type="entry name" value="PSN"/>
    <property type="match status" value="1"/>
</dbReference>
<evidence type="ECO:0000256" key="3">
    <source>
        <dbReference type="ARBA" id="ARBA00022692"/>
    </source>
</evidence>
<feature type="transmembrane region" description="Helical" evidence="7">
    <location>
        <begin position="322"/>
        <end position="342"/>
    </location>
</feature>
<name>A0AAV7JS54_9METZ</name>
<dbReference type="Proteomes" id="UP001165289">
    <property type="component" value="Unassembled WGS sequence"/>
</dbReference>
<dbReference type="EMBL" id="JAKMXF010000302">
    <property type="protein sequence ID" value="KAI6651726.1"/>
    <property type="molecule type" value="Genomic_DNA"/>
</dbReference>
<feature type="transmembrane region" description="Helical" evidence="7">
    <location>
        <begin position="252"/>
        <end position="275"/>
    </location>
</feature>
<comment type="caution">
    <text evidence="9">The sequence shown here is derived from an EMBL/GenBank/DDBJ whole genome shotgun (WGS) entry which is preliminary data.</text>
</comment>
<organism evidence="9 10">
    <name type="scientific">Oopsacas minuta</name>
    <dbReference type="NCBI Taxonomy" id="111878"/>
    <lineage>
        <taxon>Eukaryota</taxon>
        <taxon>Metazoa</taxon>
        <taxon>Porifera</taxon>
        <taxon>Hexactinellida</taxon>
        <taxon>Hexasterophora</taxon>
        <taxon>Lyssacinosida</taxon>
        <taxon>Leucopsacidae</taxon>
        <taxon>Oopsacas</taxon>
    </lineage>
</organism>
<sequence length="557" mass="62589">MLYDRLICLVCSLFALLNPIYGEFVYVTFESVTLRNEAEVVSNSVCGEFSALSGALPSPEPVEVISFRSYGCDTLANKSMRLIDENVLFIVRGSCSFDTKIIQAANANASMLLVASAYPLPIPNLNSTIIDNYTIPLIIVPKSSFKLVSSADYTTVSIELVNTPSLNVNKIVLFFIALIPLILGSILGGCDIEFLKYGLLQRKGEVDLSNLVIFSQEEEEKQFGLFIYIVFLLGAMIAFLLGLYFFYEYFVWIAMIIFCISTSIAIYSVFSPFIAQIKYITCRIPANEFPILKNRPDPKFFILSLTSVILSLWWILCRQSYYAWILQDILGCFLITYMLSILQFKSSISFLIPLLCVLVVYDVFFVFITPLFTTDGRSIMEYVAFGPDVSSRLSNSNFSIQEVVPYTPTDNENIPFLFLIPHLTLTPQEVACQFPQIFIAGLGFGDVALPGLFLSYCLYYDNLRERKFKLTYLICILSYMVSLALAFIISVVTKMGQPALLYIVPSILASTLLLTIVRGDFKDFLFGKANTSPFLMAEADYSSEEDKVDLNFIANKL</sequence>
<dbReference type="PANTHER" id="PTHR12174:SF103">
    <property type="entry name" value="INTRAMEMBRANE PROTEASE (IMPAS) FAMILY"/>
    <property type="match status" value="1"/>
</dbReference>
<dbReference type="GO" id="GO:0005765">
    <property type="term" value="C:lysosomal membrane"/>
    <property type="evidence" value="ECO:0007669"/>
    <property type="project" value="TreeGrafter"/>
</dbReference>
<feature type="transmembrane region" description="Helical" evidence="7">
    <location>
        <begin position="300"/>
        <end position="316"/>
    </location>
</feature>
<keyword evidence="8" id="KW-0732">Signal</keyword>
<feature type="transmembrane region" description="Helical" evidence="7">
    <location>
        <begin position="499"/>
        <end position="517"/>
    </location>
</feature>
<evidence type="ECO:0000256" key="7">
    <source>
        <dbReference type="SAM" id="Phobius"/>
    </source>
</evidence>
<feature type="transmembrane region" description="Helical" evidence="7">
    <location>
        <begin position="171"/>
        <end position="195"/>
    </location>
</feature>
<dbReference type="AlphaFoldDB" id="A0AAV7JS54"/>
<comment type="subcellular location">
    <subcellularLocation>
        <location evidence="1">Endomembrane system</location>
        <topology evidence="1">Multi-pass membrane protein</topology>
    </subcellularLocation>
</comment>
<dbReference type="GO" id="GO:0030660">
    <property type="term" value="C:Golgi-associated vesicle membrane"/>
    <property type="evidence" value="ECO:0007669"/>
    <property type="project" value="TreeGrafter"/>
</dbReference>
<comment type="similarity">
    <text evidence="2">Belongs to the peptidase A22B family.</text>
</comment>
<feature type="transmembrane region" description="Helical" evidence="7">
    <location>
        <begin position="225"/>
        <end position="246"/>
    </location>
</feature>
<proteinExistence type="inferred from homology"/>
<dbReference type="PANTHER" id="PTHR12174">
    <property type="entry name" value="SIGNAL PEPTIDE PEPTIDASE"/>
    <property type="match status" value="1"/>
</dbReference>
<keyword evidence="10" id="KW-1185">Reference proteome</keyword>
<evidence type="ECO:0000256" key="8">
    <source>
        <dbReference type="SAM" id="SignalP"/>
    </source>
</evidence>
<dbReference type="GO" id="GO:0042500">
    <property type="term" value="F:aspartic endopeptidase activity, intramembrane cleaving"/>
    <property type="evidence" value="ECO:0007669"/>
    <property type="project" value="InterPro"/>
</dbReference>
<feature type="chain" id="PRO_5043675569" evidence="8">
    <location>
        <begin position="23"/>
        <end position="557"/>
    </location>
</feature>
<evidence type="ECO:0000256" key="1">
    <source>
        <dbReference type="ARBA" id="ARBA00004127"/>
    </source>
</evidence>
<dbReference type="InterPro" id="IPR006639">
    <property type="entry name" value="Preselin/SPP"/>
</dbReference>
<evidence type="ECO:0000256" key="6">
    <source>
        <dbReference type="ARBA" id="ARBA00023136"/>
    </source>
</evidence>
<evidence type="ECO:0000256" key="2">
    <source>
        <dbReference type="ARBA" id="ARBA00006859"/>
    </source>
</evidence>
<feature type="transmembrane region" description="Helical" evidence="7">
    <location>
        <begin position="349"/>
        <end position="372"/>
    </location>
</feature>
<feature type="signal peptide" evidence="8">
    <location>
        <begin position="1"/>
        <end position="22"/>
    </location>
</feature>
<gene>
    <name evidence="9" type="ORF">LOD99_4974</name>
</gene>
<dbReference type="GO" id="GO:0033619">
    <property type="term" value="P:membrane protein proteolysis"/>
    <property type="evidence" value="ECO:0007669"/>
    <property type="project" value="TreeGrafter"/>
</dbReference>
<dbReference type="InterPro" id="IPR007369">
    <property type="entry name" value="Peptidase_A22B_SPP"/>
</dbReference>